<gene>
    <name evidence="7" type="ORF">ENR59_05680</name>
</gene>
<comment type="subcellular location">
    <subcellularLocation>
        <location evidence="1">Cell membrane</location>
        <topology evidence="1">Multi-pass membrane protein</topology>
    </subcellularLocation>
</comment>
<feature type="transmembrane region" description="Helical" evidence="6">
    <location>
        <begin position="238"/>
        <end position="263"/>
    </location>
</feature>
<name>A0A7C4AGT9_9BACT</name>
<dbReference type="PANTHER" id="PTHR47089">
    <property type="entry name" value="ABC TRANSPORTER, PERMEASE PROTEIN"/>
    <property type="match status" value="1"/>
</dbReference>
<sequence>MSALKKKYTLWLVAVAVPLAAGAAIFAFMGADPVQAYAVMFQGAFGSWARFSEVLVKASALSLTGLAVILAARMNLWNIGCEGQLVMGAIGATAVALRLGPSLDPWLALPLCALAGCLGGALWASGPSWLRARLGVSEIITTLLLNYVAIALMEHLFFGPWRDPAGFGFPGSAQFAEAARLPRLAGTRIHPGLLAGVGAALALTWVLARTRWGYELTVMGLGPRAASYAGMNAARRGFWVLLLSGALAGLAGMAEVTGIHYRLQQGVATGYGYDGVIVACLARLHPALAPPAAVILAAVLVGGEYLQTKMRLPSAASLVIEGALLLSLLWVQTRKSTS</sequence>
<accession>A0A7C4AGT9</accession>
<dbReference type="GO" id="GO:0022857">
    <property type="term" value="F:transmembrane transporter activity"/>
    <property type="evidence" value="ECO:0007669"/>
    <property type="project" value="InterPro"/>
</dbReference>
<feature type="transmembrane region" description="Helical" evidence="6">
    <location>
        <begin position="136"/>
        <end position="158"/>
    </location>
</feature>
<keyword evidence="4 6" id="KW-1133">Transmembrane helix</keyword>
<organism evidence="7">
    <name type="scientific">Fundidesulfovibrio putealis</name>
    <dbReference type="NCBI Taxonomy" id="270496"/>
    <lineage>
        <taxon>Bacteria</taxon>
        <taxon>Pseudomonadati</taxon>
        <taxon>Thermodesulfobacteriota</taxon>
        <taxon>Desulfovibrionia</taxon>
        <taxon>Desulfovibrionales</taxon>
        <taxon>Desulfovibrionaceae</taxon>
        <taxon>Fundidesulfovibrio</taxon>
    </lineage>
</organism>
<feature type="transmembrane region" description="Helical" evidence="6">
    <location>
        <begin position="106"/>
        <end position="124"/>
    </location>
</feature>
<proteinExistence type="predicted"/>
<keyword evidence="3 6" id="KW-0812">Transmembrane</keyword>
<feature type="transmembrane region" description="Helical" evidence="6">
    <location>
        <begin position="84"/>
        <end position="100"/>
    </location>
</feature>
<dbReference type="PANTHER" id="PTHR47089:SF1">
    <property type="entry name" value="GUANOSINE ABC TRANSPORTER PERMEASE PROTEIN NUPP"/>
    <property type="match status" value="1"/>
</dbReference>
<protein>
    <submittedName>
        <fullName evidence="7">ABC transporter permease</fullName>
    </submittedName>
</protein>
<dbReference type="CDD" id="cd06580">
    <property type="entry name" value="TM_PBP1_transp_TpRbsC_like"/>
    <property type="match status" value="1"/>
</dbReference>
<evidence type="ECO:0000256" key="4">
    <source>
        <dbReference type="ARBA" id="ARBA00022989"/>
    </source>
</evidence>
<evidence type="ECO:0000256" key="2">
    <source>
        <dbReference type="ARBA" id="ARBA00022475"/>
    </source>
</evidence>
<dbReference type="InterPro" id="IPR001851">
    <property type="entry name" value="ABC_transp_permease"/>
</dbReference>
<comment type="caution">
    <text evidence="7">The sequence shown here is derived from an EMBL/GenBank/DDBJ whole genome shotgun (WGS) entry which is preliminary data.</text>
</comment>
<evidence type="ECO:0000256" key="1">
    <source>
        <dbReference type="ARBA" id="ARBA00004651"/>
    </source>
</evidence>
<feature type="transmembrane region" description="Helical" evidence="6">
    <location>
        <begin position="54"/>
        <end position="72"/>
    </location>
</feature>
<dbReference type="AlphaFoldDB" id="A0A7C4AGT9"/>
<reference evidence="7" key="1">
    <citation type="journal article" date="2020" name="mSystems">
        <title>Genome- and Community-Level Interaction Insights into Carbon Utilization and Element Cycling Functions of Hydrothermarchaeota in Hydrothermal Sediment.</title>
        <authorList>
            <person name="Zhou Z."/>
            <person name="Liu Y."/>
            <person name="Xu W."/>
            <person name="Pan J."/>
            <person name="Luo Z.H."/>
            <person name="Li M."/>
        </authorList>
    </citation>
    <scope>NUCLEOTIDE SEQUENCE [LARGE SCALE GENOMIC DNA]</scope>
    <source>
        <strain evidence="7">SpSt-413</strain>
    </source>
</reference>
<keyword evidence="5 6" id="KW-0472">Membrane</keyword>
<dbReference type="Pfam" id="PF02653">
    <property type="entry name" value="BPD_transp_2"/>
    <property type="match status" value="1"/>
</dbReference>
<evidence type="ECO:0000256" key="5">
    <source>
        <dbReference type="ARBA" id="ARBA00023136"/>
    </source>
</evidence>
<dbReference type="GO" id="GO:0005886">
    <property type="term" value="C:plasma membrane"/>
    <property type="evidence" value="ECO:0007669"/>
    <property type="project" value="UniProtKB-SubCell"/>
</dbReference>
<evidence type="ECO:0000256" key="6">
    <source>
        <dbReference type="SAM" id="Phobius"/>
    </source>
</evidence>
<dbReference type="EMBL" id="DSRP01000394">
    <property type="protein sequence ID" value="HGG92426.1"/>
    <property type="molecule type" value="Genomic_DNA"/>
</dbReference>
<feature type="transmembrane region" description="Helical" evidence="6">
    <location>
        <begin position="189"/>
        <end position="208"/>
    </location>
</feature>
<evidence type="ECO:0000256" key="3">
    <source>
        <dbReference type="ARBA" id="ARBA00022692"/>
    </source>
</evidence>
<keyword evidence="2" id="KW-1003">Cell membrane</keyword>
<feature type="transmembrane region" description="Helical" evidence="6">
    <location>
        <begin position="275"/>
        <end position="300"/>
    </location>
</feature>
<evidence type="ECO:0000313" key="7">
    <source>
        <dbReference type="EMBL" id="HGG92426.1"/>
    </source>
</evidence>